<sequence length="279" mass="29650">MSRAIGVAAASPSPPLLGLVVRASAGRSPAAELAPLAVVFRRRLLSSAGAASLVAVGANFGGLTSFLLGLSPETARELRLDVLYPVQGFSRCYDPDQGFEFIFPAGWVGDQRLLYRSVDIAESQRSIDPPPLSRGGSTSQTSRVSNEPAVAFGPPGSSGELNVSVIVSSVPPNFSIEAFGSPKEVGESVLRKIATSRRGPDVKASLIDATLKQDPSMEVNYYRLEFAVESPSFRRHNVAVCAAHSNKLFTLNAQAPESSWPKAKLSFRNLANYVALTDS</sequence>
<dbReference type="PANTHER" id="PTHR31407">
    <property type="match status" value="1"/>
</dbReference>
<feature type="region of interest" description="Disordered" evidence="1">
    <location>
        <begin position="125"/>
        <end position="155"/>
    </location>
</feature>
<organism evidence="3 4">
    <name type="scientific">Platanthera zijinensis</name>
    <dbReference type="NCBI Taxonomy" id="2320716"/>
    <lineage>
        <taxon>Eukaryota</taxon>
        <taxon>Viridiplantae</taxon>
        <taxon>Streptophyta</taxon>
        <taxon>Embryophyta</taxon>
        <taxon>Tracheophyta</taxon>
        <taxon>Spermatophyta</taxon>
        <taxon>Magnoliopsida</taxon>
        <taxon>Liliopsida</taxon>
        <taxon>Asparagales</taxon>
        <taxon>Orchidaceae</taxon>
        <taxon>Orchidoideae</taxon>
        <taxon>Orchideae</taxon>
        <taxon>Orchidinae</taxon>
        <taxon>Platanthera</taxon>
    </lineage>
</organism>
<dbReference type="InterPro" id="IPR002683">
    <property type="entry name" value="PsbP_C"/>
</dbReference>
<reference evidence="3 4" key="1">
    <citation type="journal article" date="2022" name="Nat. Plants">
        <title>Genomes of leafy and leafless Platanthera orchids illuminate the evolution of mycoheterotrophy.</title>
        <authorList>
            <person name="Li M.H."/>
            <person name="Liu K.W."/>
            <person name="Li Z."/>
            <person name="Lu H.C."/>
            <person name="Ye Q.L."/>
            <person name="Zhang D."/>
            <person name="Wang J.Y."/>
            <person name="Li Y.F."/>
            <person name="Zhong Z.M."/>
            <person name="Liu X."/>
            <person name="Yu X."/>
            <person name="Liu D.K."/>
            <person name="Tu X.D."/>
            <person name="Liu B."/>
            <person name="Hao Y."/>
            <person name="Liao X.Y."/>
            <person name="Jiang Y.T."/>
            <person name="Sun W.H."/>
            <person name="Chen J."/>
            <person name="Chen Y.Q."/>
            <person name="Ai Y."/>
            <person name="Zhai J.W."/>
            <person name="Wu S.S."/>
            <person name="Zhou Z."/>
            <person name="Hsiao Y.Y."/>
            <person name="Wu W.L."/>
            <person name="Chen Y.Y."/>
            <person name="Lin Y.F."/>
            <person name="Hsu J.L."/>
            <person name="Li C.Y."/>
            <person name="Wang Z.W."/>
            <person name="Zhao X."/>
            <person name="Zhong W.Y."/>
            <person name="Ma X.K."/>
            <person name="Ma L."/>
            <person name="Huang J."/>
            <person name="Chen G.Z."/>
            <person name="Huang M.Z."/>
            <person name="Huang L."/>
            <person name="Peng D.H."/>
            <person name="Luo Y.B."/>
            <person name="Zou S.Q."/>
            <person name="Chen S.P."/>
            <person name="Lan S."/>
            <person name="Tsai W.C."/>
            <person name="Van de Peer Y."/>
            <person name="Liu Z.J."/>
        </authorList>
    </citation>
    <scope>NUCLEOTIDE SEQUENCE [LARGE SCALE GENOMIC DNA]</scope>
    <source>
        <strain evidence="3">Lor287</strain>
    </source>
</reference>
<dbReference type="GO" id="GO:0019898">
    <property type="term" value="C:extrinsic component of membrane"/>
    <property type="evidence" value="ECO:0007669"/>
    <property type="project" value="InterPro"/>
</dbReference>
<feature type="compositionally biased region" description="Polar residues" evidence="1">
    <location>
        <begin position="135"/>
        <end position="145"/>
    </location>
</feature>
<dbReference type="Gene3D" id="3.40.1000.10">
    <property type="entry name" value="Mog1/PsbP, alpha/beta/alpha sandwich"/>
    <property type="match status" value="1"/>
</dbReference>
<dbReference type="GO" id="GO:0015979">
    <property type="term" value="P:photosynthesis"/>
    <property type="evidence" value="ECO:0007669"/>
    <property type="project" value="InterPro"/>
</dbReference>
<evidence type="ECO:0000259" key="2">
    <source>
        <dbReference type="Pfam" id="PF01789"/>
    </source>
</evidence>
<dbReference type="InterPro" id="IPR016123">
    <property type="entry name" value="Mog1/PsbP_a/b/a-sand"/>
</dbReference>
<dbReference type="Pfam" id="PF01789">
    <property type="entry name" value="PsbP"/>
    <property type="match status" value="1"/>
</dbReference>
<comment type="caution">
    <text evidence="3">The sequence shown here is derived from an EMBL/GenBank/DDBJ whole genome shotgun (WGS) entry which is preliminary data.</text>
</comment>
<dbReference type="AlphaFoldDB" id="A0AAP0B5K5"/>
<dbReference type="EMBL" id="JBBWWQ010000015">
    <property type="protein sequence ID" value="KAK8928877.1"/>
    <property type="molecule type" value="Genomic_DNA"/>
</dbReference>
<keyword evidence="4" id="KW-1185">Reference proteome</keyword>
<dbReference type="GO" id="GO:0009654">
    <property type="term" value="C:photosystem II oxygen evolving complex"/>
    <property type="evidence" value="ECO:0007669"/>
    <property type="project" value="InterPro"/>
</dbReference>
<dbReference type="PANTHER" id="PTHR31407:SF16">
    <property type="entry name" value="PSBP DOMAIN-CONTAINING PROTEIN 7, CHLOROPLASTIC"/>
    <property type="match status" value="1"/>
</dbReference>
<dbReference type="NCBIfam" id="NF040946">
    <property type="entry name" value="PSII_PsbP"/>
    <property type="match status" value="1"/>
</dbReference>
<feature type="domain" description="PsbP C-terminal" evidence="2">
    <location>
        <begin position="88"/>
        <end position="271"/>
    </location>
</feature>
<protein>
    <recommendedName>
        <fullName evidence="2">PsbP C-terminal domain-containing protein</fullName>
    </recommendedName>
</protein>
<dbReference type="GO" id="GO:0005509">
    <property type="term" value="F:calcium ion binding"/>
    <property type="evidence" value="ECO:0007669"/>
    <property type="project" value="InterPro"/>
</dbReference>
<gene>
    <name evidence="3" type="ORF">KSP39_PZI017337</name>
</gene>
<evidence type="ECO:0000256" key="1">
    <source>
        <dbReference type="SAM" id="MobiDB-lite"/>
    </source>
</evidence>
<accession>A0AAP0B5K5</accession>
<proteinExistence type="predicted"/>
<evidence type="ECO:0000313" key="3">
    <source>
        <dbReference type="EMBL" id="KAK8928877.1"/>
    </source>
</evidence>
<name>A0AAP0B5K5_9ASPA</name>
<dbReference type="SUPFAM" id="SSF55724">
    <property type="entry name" value="Mog1p/PsbP-like"/>
    <property type="match status" value="1"/>
</dbReference>
<dbReference type="Proteomes" id="UP001418222">
    <property type="component" value="Unassembled WGS sequence"/>
</dbReference>
<evidence type="ECO:0000313" key="4">
    <source>
        <dbReference type="Proteomes" id="UP001418222"/>
    </source>
</evidence>